<protein>
    <submittedName>
        <fullName evidence="2">Glycosyltransferase, group 2 family protein</fullName>
        <ecNumber evidence="2">2.4.-.-</ecNumber>
    </submittedName>
</protein>
<evidence type="ECO:0000259" key="1">
    <source>
        <dbReference type="Pfam" id="PF00535"/>
    </source>
</evidence>
<dbReference type="InterPro" id="IPR029044">
    <property type="entry name" value="Nucleotide-diphossugar_trans"/>
</dbReference>
<dbReference type="PANTHER" id="PTHR43685">
    <property type="entry name" value="GLYCOSYLTRANSFERASE"/>
    <property type="match status" value="1"/>
</dbReference>
<evidence type="ECO:0000313" key="2">
    <source>
        <dbReference type="EMBL" id="SPD73496.1"/>
    </source>
</evidence>
<accession>A0A445MVJ7</accession>
<dbReference type="InterPro" id="IPR001173">
    <property type="entry name" value="Glyco_trans_2-like"/>
</dbReference>
<organism evidence="2">
    <name type="scientific">uncultured Desulfobacterium sp</name>
    <dbReference type="NCBI Taxonomy" id="201089"/>
    <lineage>
        <taxon>Bacteria</taxon>
        <taxon>Pseudomonadati</taxon>
        <taxon>Thermodesulfobacteriota</taxon>
        <taxon>Desulfobacteria</taxon>
        <taxon>Desulfobacterales</taxon>
        <taxon>Desulfobacteriaceae</taxon>
        <taxon>Desulfobacterium</taxon>
        <taxon>environmental samples</taxon>
    </lineage>
</organism>
<dbReference type="GO" id="GO:0016757">
    <property type="term" value="F:glycosyltransferase activity"/>
    <property type="evidence" value="ECO:0007669"/>
    <property type="project" value="UniProtKB-KW"/>
</dbReference>
<gene>
    <name evidence="2" type="ORF">PITCH_A190072</name>
</gene>
<dbReference type="EC" id="2.4.-.-" evidence="2"/>
<keyword evidence="2" id="KW-0808">Transferase</keyword>
<dbReference type="PANTHER" id="PTHR43685:SF2">
    <property type="entry name" value="GLYCOSYLTRANSFERASE 2-LIKE DOMAIN-CONTAINING PROTEIN"/>
    <property type="match status" value="1"/>
</dbReference>
<feature type="domain" description="Glycosyltransferase 2-like" evidence="1">
    <location>
        <begin position="5"/>
        <end position="163"/>
    </location>
</feature>
<dbReference type="Pfam" id="PF00535">
    <property type="entry name" value="Glycos_transf_2"/>
    <property type="match status" value="1"/>
</dbReference>
<keyword evidence="2" id="KW-0328">Glycosyltransferase</keyword>
<dbReference type="AlphaFoldDB" id="A0A445MVJ7"/>
<proteinExistence type="predicted"/>
<dbReference type="InterPro" id="IPR050834">
    <property type="entry name" value="Glycosyltransf_2"/>
</dbReference>
<dbReference type="Gene3D" id="3.90.550.10">
    <property type="entry name" value="Spore Coat Polysaccharide Biosynthesis Protein SpsA, Chain A"/>
    <property type="match status" value="1"/>
</dbReference>
<dbReference type="SUPFAM" id="SSF53448">
    <property type="entry name" value="Nucleotide-diphospho-sugar transferases"/>
    <property type="match status" value="1"/>
</dbReference>
<dbReference type="CDD" id="cd00761">
    <property type="entry name" value="Glyco_tranf_GTA_type"/>
    <property type="match status" value="1"/>
</dbReference>
<dbReference type="EMBL" id="OJIN01000101">
    <property type="protein sequence ID" value="SPD73496.1"/>
    <property type="molecule type" value="Genomic_DNA"/>
</dbReference>
<name>A0A445MVJ7_9BACT</name>
<sequence length="275" mass="31128">MVDVSVIIPTFNRQRMLGRAISSVLDQTFTQYEVIVVDDGSRDGTKKLVTEFGGRVRYMAHPANYGVSAARNTGIKNSNAPFIAFLDSDDYWLPKKLETQMEFFEKNPHAVACQTGETWIKNGRRVNPKKRHQKPSGDIFIPSLRLCLVSPSAVMLKRTLLEEVGLFDETLPACEDYDLWLRIGCRHPVYLIGQELMVKQGGHADQLSTAHSGMDRFRIISMVKLLGSRLLNEQQRNAVLDELKKKCGVYSAGCIKRGRIEEGRYYLDLPMKLST</sequence>
<reference evidence="2" key="1">
    <citation type="submission" date="2018-01" db="EMBL/GenBank/DDBJ databases">
        <authorList>
            <person name="Regsiter A."/>
            <person name="William W."/>
        </authorList>
    </citation>
    <scope>NUCLEOTIDE SEQUENCE</scope>
    <source>
        <strain evidence="2">TRIP AH-1</strain>
    </source>
</reference>